<proteinExistence type="predicted"/>
<reference evidence="1 2" key="1">
    <citation type="submission" date="2014-04" db="EMBL/GenBank/DDBJ databases">
        <title>Evolutionary Origins and Diversification of the Mycorrhizal Mutualists.</title>
        <authorList>
            <consortium name="DOE Joint Genome Institute"/>
            <consortium name="Mycorrhizal Genomics Consortium"/>
            <person name="Kohler A."/>
            <person name="Kuo A."/>
            <person name="Nagy L.G."/>
            <person name="Floudas D."/>
            <person name="Copeland A."/>
            <person name="Barry K.W."/>
            <person name="Cichocki N."/>
            <person name="Veneault-Fourrey C."/>
            <person name="LaButti K."/>
            <person name="Lindquist E.A."/>
            <person name="Lipzen A."/>
            <person name="Lundell T."/>
            <person name="Morin E."/>
            <person name="Murat C."/>
            <person name="Riley R."/>
            <person name="Ohm R."/>
            <person name="Sun H."/>
            <person name="Tunlid A."/>
            <person name="Henrissat B."/>
            <person name="Grigoriev I.V."/>
            <person name="Hibbett D.S."/>
            <person name="Martin F."/>
        </authorList>
    </citation>
    <scope>NUCLEOTIDE SEQUENCE [LARGE SCALE GENOMIC DNA]</scope>
    <source>
        <strain evidence="1 2">FD-317 M1</strain>
    </source>
</reference>
<protein>
    <submittedName>
        <fullName evidence="1">Uncharacterized protein</fullName>
    </submittedName>
</protein>
<evidence type="ECO:0000313" key="2">
    <source>
        <dbReference type="Proteomes" id="UP000053593"/>
    </source>
</evidence>
<dbReference type="HOGENOM" id="CLU_1678096_0_0_1"/>
<sequence>MRHNDAQVTLISVEVTDNLRKGSRSHIDDGSEFLLRFSQLLLLSSKLFLLSMEFFLFGHGLIYDALDVLDFVLHERKICLVVSKEIFGSIQNSEGGDIWDRAPRIKGDEVAQSFLVFEVHLSECGISLGRLNVIHGQDLVRHSEMYTVDGGLEKTWL</sequence>
<organism evidence="1 2">
    <name type="scientific">Collybiopsis luxurians FD-317 M1</name>
    <dbReference type="NCBI Taxonomy" id="944289"/>
    <lineage>
        <taxon>Eukaryota</taxon>
        <taxon>Fungi</taxon>
        <taxon>Dikarya</taxon>
        <taxon>Basidiomycota</taxon>
        <taxon>Agaricomycotina</taxon>
        <taxon>Agaricomycetes</taxon>
        <taxon>Agaricomycetidae</taxon>
        <taxon>Agaricales</taxon>
        <taxon>Marasmiineae</taxon>
        <taxon>Omphalotaceae</taxon>
        <taxon>Collybiopsis</taxon>
        <taxon>Collybiopsis luxurians</taxon>
    </lineage>
</organism>
<dbReference type="Proteomes" id="UP000053593">
    <property type="component" value="Unassembled WGS sequence"/>
</dbReference>
<evidence type="ECO:0000313" key="1">
    <source>
        <dbReference type="EMBL" id="KIK62860.1"/>
    </source>
</evidence>
<accession>A0A0D0BG23</accession>
<name>A0A0D0BG23_9AGAR</name>
<keyword evidence="2" id="KW-1185">Reference proteome</keyword>
<gene>
    <name evidence="1" type="ORF">GYMLUDRAFT_41730</name>
</gene>
<dbReference type="AlphaFoldDB" id="A0A0D0BG23"/>
<dbReference type="EMBL" id="KN834766">
    <property type="protein sequence ID" value="KIK62860.1"/>
    <property type="molecule type" value="Genomic_DNA"/>
</dbReference>